<feature type="non-terminal residue" evidence="4">
    <location>
        <position position="805"/>
    </location>
</feature>
<dbReference type="PROSITE" id="PS51189">
    <property type="entry name" value="FAT"/>
    <property type="match status" value="1"/>
</dbReference>
<dbReference type="InterPro" id="IPR011009">
    <property type="entry name" value="Kinase-like_dom_sf"/>
</dbReference>
<evidence type="ECO:0000313" key="5">
    <source>
        <dbReference type="Proteomes" id="UP000837857"/>
    </source>
</evidence>
<dbReference type="PROSITE" id="PS50290">
    <property type="entry name" value="PI3_4_KINASE_3"/>
    <property type="match status" value="1"/>
</dbReference>
<keyword evidence="1" id="KW-0175">Coiled coil</keyword>
<name>A0ABN8HP38_9NEOP</name>
<dbReference type="Gene3D" id="3.30.1010.10">
    <property type="entry name" value="Phosphatidylinositol 3-kinase Catalytic Subunit, Chain A, domain 4"/>
    <property type="match status" value="1"/>
</dbReference>
<dbReference type="SUPFAM" id="SSF56112">
    <property type="entry name" value="Protein kinase-like (PK-like)"/>
    <property type="match status" value="1"/>
</dbReference>
<dbReference type="SMART" id="SM01345">
    <property type="entry name" value="Rapamycin_bind"/>
    <property type="match status" value="1"/>
</dbReference>
<evidence type="ECO:0000256" key="1">
    <source>
        <dbReference type="SAM" id="Coils"/>
    </source>
</evidence>
<organism evidence="4 5">
    <name type="scientific">Iphiclides podalirius</name>
    <name type="common">scarce swallowtail</name>
    <dbReference type="NCBI Taxonomy" id="110791"/>
    <lineage>
        <taxon>Eukaryota</taxon>
        <taxon>Metazoa</taxon>
        <taxon>Ecdysozoa</taxon>
        <taxon>Arthropoda</taxon>
        <taxon>Hexapoda</taxon>
        <taxon>Insecta</taxon>
        <taxon>Pterygota</taxon>
        <taxon>Neoptera</taxon>
        <taxon>Endopterygota</taxon>
        <taxon>Lepidoptera</taxon>
        <taxon>Glossata</taxon>
        <taxon>Ditrysia</taxon>
        <taxon>Papilionoidea</taxon>
        <taxon>Papilionidae</taxon>
        <taxon>Papilioninae</taxon>
        <taxon>Iphiclides</taxon>
    </lineage>
</organism>
<dbReference type="SMART" id="SM00146">
    <property type="entry name" value="PI3Kc"/>
    <property type="match status" value="1"/>
</dbReference>
<keyword evidence="5" id="KW-1185">Reference proteome</keyword>
<dbReference type="Pfam" id="PF00454">
    <property type="entry name" value="PI3_PI4_kinase"/>
    <property type="match status" value="1"/>
</dbReference>
<dbReference type="PANTHER" id="PTHR11139:SF119">
    <property type="entry name" value="SERINE_THREONINE-PROTEIN KINASE SMG1"/>
    <property type="match status" value="1"/>
</dbReference>
<sequence>MAEQSYQLREKGTRLLLTLSKWVQSETDTVMENDSPLMKLVSALPEIGLVDNNISENVIPLSDSAVGKLLQFGVNQCPGLAKAWASFASWCFRWGRKMVEFSSKTREQLTDNDKMQIEGVMIGCSPQDFEAVCEILSKTKATCDDEDIDWNEINTSEMIENQLRTVPSLNSAYPEHLALLVDIWRQAQKRVFSYFELSADAYFKFLQLICASDYINHSGENAVVNATLRLLRLIVKHAMELQTVLESGLANTPTQPWKVIIPQLFSRLNHPETYVRKCVSDLLCRLAEDTPHLITFPAVVGAVENEQNSLTELSVPRSFLSNDDADSDEDKLELEDAGSDKITNNELNSCFLDMVETLAKQAPKTILQVKLLVKELQRINLLWDELCLGTLVQHHSEFNKRLTQLEAEIAKVKNNVNLSEEEKEKLIKEKHRIIFEPIVFVIEQLNQITSVKPETPHETAFQAKFQSLMCEVIDKLKNPPNPEKPQESWAPLKQLQIKLQQKVNKRTSYILKMCDISPVLAEMRNTVITMPGLHTNQRTVRVTIKSIENNVAILPTKTRPKKLMFYGSDGKAYTYLFKGLEDLHLDERIMQLLSITNTMLARDSENNDNQTYRARHYSVIPLGPRSGLISWVDNVTPLFALYKRWQNREAAILSAKTNKTVNVLRPSELFYNKLSPLLKEAGIATENRKEWPVPILKQVLEELTAETPKDLLSRELWCSSVTPEQWWQMTRRYSYSVAVMSTIGYIIGLGDRHLDNVLVDLTSGEVVHIDYNVCFEKGKTLRVPEKVPFRMTPNLVAALGVTGVE</sequence>
<dbReference type="InterPro" id="IPR000403">
    <property type="entry name" value="PI3/4_kinase_cat_dom"/>
</dbReference>
<reference evidence="4" key="1">
    <citation type="submission" date="2022-03" db="EMBL/GenBank/DDBJ databases">
        <authorList>
            <person name="Martin H S."/>
        </authorList>
    </citation>
    <scope>NUCLEOTIDE SEQUENCE</scope>
</reference>
<accession>A0ABN8HP38</accession>
<protein>
    <recommendedName>
        <fullName evidence="6">No-on-and-no-off transient C</fullName>
    </recommendedName>
</protein>
<dbReference type="InterPro" id="IPR039414">
    <property type="entry name" value="SMG1_PIKKc"/>
</dbReference>
<evidence type="ECO:0000313" key="4">
    <source>
        <dbReference type="EMBL" id="CAH2039161.1"/>
    </source>
</evidence>
<dbReference type="EMBL" id="OW152823">
    <property type="protein sequence ID" value="CAH2039161.1"/>
    <property type="molecule type" value="Genomic_DNA"/>
</dbReference>
<dbReference type="PANTHER" id="PTHR11139">
    <property type="entry name" value="ATAXIA TELANGIECTASIA MUTATED ATM -RELATED"/>
    <property type="match status" value="1"/>
</dbReference>
<gene>
    <name evidence="4" type="ORF">IPOD504_LOCUS1536</name>
</gene>
<feature type="coiled-coil region" evidence="1">
    <location>
        <begin position="395"/>
        <end position="429"/>
    </location>
</feature>
<evidence type="ECO:0000259" key="3">
    <source>
        <dbReference type="PROSITE" id="PS51189"/>
    </source>
</evidence>
<proteinExistence type="predicted"/>
<dbReference type="SUPFAM" id="SSF48371">
    <property type="entry name" value="ARM repeat"/>
    <property type="match status" value="1"/>
</dbReference>
<feature type="domain" description="PI3K/PI4K catalytic" evidence="2">
    <location>
        <begin position="547"/>
        <end position="805"/>
    </location>
</feature>
<dbReference type="InterPro" id="IPR014009">
    <property type="entry name" value="PIK_FAT"/>
</dbReference>
<dbReference type="Proteomes" id="UP000837857">
    <property type="component" value="Chromosome 11"/>
</dbReference>
<dbReference type="CDD" id="cd05170">
    <property type="entry name" value="PIKKc_SMG1"/>
    <property type="match status" value="1"/>
</dbReference>
<evidence type="ECO:0000259" key="2">
    <source>
        <dbReference type="PROSITE" id="PS50290"/>
    </source>
</evidence>
<dbReference type="InterPro" id="IPR016024">
    <property type="entry name" value="ARM-type_fold"/>
</dbReference>
<dbReference type="Gene3D" id="1.10.1070.11">
    <property type="entry name" value="Phosphatidylinositol 3-/4-kinase, catalytic domain"/>
    <property type="match status" value="1"/>
</dbReference>
<evidence type="ECO:0008006" key="6">
    <source>
        <dbReference type="Google" id="ProtNLM"/>
    </source>
</evidence>
<dbReference type="InterPro" id="IPR050517">
    <property type="entry name" value="DDR_Repair_Kinase"/>
</dbReference>
<dbReference type="InterPro" id="IPR036940">
    <property type="entry name" value="PI3/4_kinase_cat_sf"/>
</dbReference>
<feature type="domain" description="FAT" evidence="3">
    <location>
        <begin position="1"/>
        <end position="304"/>
    </location>
</feature>